<evidence type="ECO:0000313" key="13">
    <source>
        <dbReference type="EMBL" id="KAK7279309.1"/>
    </source>
</evidence>
<dbReference type="Pfam" id="PF23457">
    <property type="entry name" value="LysM2_NFP"/>
    <property type="match status" value="1"/>
</dbReference>
<sequence>MTRSYYCKLHHFLSLLIILILSPTNTNAQTARQQNNTGITCTRNYTCEAYAFYRATTPNFLDLATIADLFSVSRLMISKPSNISSPSSPLVPNQPLLIPLTCSCNRVNSTIGSISYANITYTIKQNDTFFLVSTINFQNLTTYPSVEVVNPTLVPTNLSIGDNVVFPVFCKCPDGSDNNTNTANYMISYVVQPSDNITSIATRFGSNEKAITDVNGDTLYDYDTVFVPVTRLPAFSQPAVVPAPPPGGNVSVTDSDDKTGTVRGLGIGVGVVGLLLILVSGMWVYREIVLKDRVRDHEEEERKVYLGLEGKERKQMDVKLMASVSDCLDKYRVFPIEQLVEATDGFHESCLIQGSVYKGSIDGEVYAIKLMKWNAYEELKILQKVNHGNLVKLEGFCIDPEEANCYLVYEYVENGSLYSWLHEERKEKLNWKTRLRIAIDIANGLQYIHEHTRPRVVHKDVKSSNILLDSNMRAKIANFGLAKSGMNAITMHIVGTQGYIAPEYLADGVVSTKMDVFSFGVVLLELISGREAIDEEGNLLWANAIKTFEVESEQEKGRRLKEWLDKAILRETCSMESLTGFLTVAIACLHKDPSKRPSIMDIVYALSKSEDMGFDISAEGIGSPRVMAR</sequence>
<dbReference type="InterPro" id="IPR011009">
    <property type="entry name" value="Kinase-like_dom_sf"/>
</dbReference>
<dbReference type="GO" id="GO:0051707">
    <property type="term" value="P:response to other organism"/>
    <property type="evidence" value="ECO:0007669"/>
    <property type="project" value="UniProtKB-ARBA"/>
</dbReference>
<evidence type="ECO:0000256" key="3">
    <source>
        <dbReference type="ARBA" id="ARBA00022692"/>
    </source>
</evidence>
<dbReference type="Pfam" id="PF23446">
    <property type="entry name" value="LysM1_NFP_LYK"/>
    <property type="match status" value="1"/>
</dbReference>
<feature type="chain" id="PRO_5042958428" description="Protein kinase domain-containing protein" evidence="11">
    <location>
        <begin position="29"/>
        <end position="629"/>
    </location>
</feature>
<dbReference type="GO" id="GO:0005524">
    <property type="term" value="F:ATP binding"/>
    <property type="evidence" value="ECO:0007669"/>
    <property type="project" value="UniProtKB-KW"/>
</dbReference>
<evidence type="ECO:0000256" key="9">
    <source>
        <dbReference type="ARBA" id="ARBA00023157"/>
    </source>
</evidence>
<dbReference type="GO" id="GO:0004672">
    <property type="term" value="F:protein kinase activity"/>
    <property type="evidence" value="ECO:0007669"/>
    <property type="project" value="InterPro"/>
</dbReference>
<evidence type="ECO:0000259" key="12">
    <source>
        <dbReference type="PROSITE" id="PS50011"/>
    </source>
</evidence>
<evidence type="ECO:0000256" key="8">
    <source>
        <dbReference type="ARBA" id="ARBA00023136"/>
    </source>
</evidence>
<evidence type="ECO:0000256" key="6">
    <source>
        <dbReference type="ARBA" id="ARBA00022840"/>
    </source>
</evidence>
<dbReference type="SUPFAM" id="SSF56112">
    <property type="entry name" value="Protein kinase-like (PK-like)"/>
    <property type="match status" value="1"/>
</dbReference>
<evidence type="ECO:0000256" key="7">
    <source>
        <dbReference type="ARBA" id="ARBA00022989"/>
    </source>
</evidence>
<dbReference type="InterPro" id="IPR052611">
    <property type="entry name" value="Plant_RLK_LysM"/>
</dbReference>
<reference evidence="13 14" key="1">
    <citation type="submission" date="2024-01" db="EMBL/GenBank/DDBJ databases">
        <title>The genomes of 5 underutilized Papilionoideae crops provide insights into root nodulation and disease resistance.</title>
        <authorList>
            <person name="Yuan L."/>
        </authorList>
    </citation>
    <scope>NUCLEOTIDE SEQUENCE [LARGE SCALE GENOMIC DNA]</scope>
    <source>
        <strain evidence="13">LY-2023</strain>
        <tissue evidence="13">Leaf</tissue>
    </source>
</reference>
<dbReference type="PANTHER" id="PTHR45927">
    <property type="entry name" value="LYSM-DOMAIN RECEPTOR-LIKE KINASE-RELATED"/>
    <property type="match status" value="1"/>
</dbReference>
<feature type="domain" description="Protein kinase" evidence="12">
    <location>
        <begin position="336"/>
        <end position="614"/>
    </location>
</feature>
<dbReference type="Pfam" id="PF01476">
    <property type="entry name" value="LysM"/>
    <property type="match status" value="1"/>
</dbReference>
<feature type="transmembrane region" description="Helical" evidence="10">
    <location>
        <begin position="265"/>
        <end position="285"/>
    </location>
</feature>
<keyword evidence="2" id="KW-1003">Cell membrane</keyword>
<proteinExistence type="predicted"/>
<evidence type="ECO:0000256" key="1">
    <source>
        <dbReference type="ARBA" id="ARBA00004162"/>
    </source>
</evidence>
<dbReference type="InterPro" id="IPR018392">
    <property type="entry name" value="LysM"/>
</dbReference>
<dbReference type="GO" id="GO:0005886">
    <property type="term" value="C:plasma membrane"/>
    <property type="evidence" value="ECO:0007669"/>
    <property type="project" value="UniProtKB-SubCell"/>
</dbReference>
<accession>A0AAN9IHY3</accession>
<dbReference type="EMBL" id="JAYKXN010000006">
    <property type="protein sequence ID" value="KAK7279309.1"/>
    <property type="molecule type" value="Genomic_DNA"/>
</dbReference>
<keyword evidence="6" id="KW-0067">ATP-binding</keyword>
<dbReference type="InterPro" id="IPR059143">
    <property type="entry name" value="NFP_LysM2"/>
</dbReference>
<dbReference type="Pfam" id="PF00069">
    <property type="entry name" value="Pkinase"/>
    <property type="match status" value="1"/>
</dbReference>
<dbReference type="PROSITE" id="PS00108">
    <property type="entry name" value="PROTEIN_KINASE_ST"/>
    <property type="match status" value="1"/>
</dbReference>
<evidence type="ECO:0000256" key="11">
    <source>
        <dbReference type="SAM" id="SignalP"/>
    </source>
</evidence>
<evidence type="ECO:0000313" key="14">
    <source>
        <dbReference type="Proteomes" id="UP001359559"/>
    </source>
</evidence>
<dbReference type="InterPro" id="IPR000719">
    <property type="entry name" value="Prot_kinase_dom"/>
</dbReference>
<comment type="caution">
    <text evidence="13">The sequence shown here is derived from an EMBL/GenBank/DDBJ whole genome shotgun (WGS) entry which is preliminary data.</text>
</comment>
<keyword evidence="9" id="KW-1015">Disulfide bond</keyword>
<dbReference type="Proteomes" id="UP001359559">
    <property type="component" value="Unassembled WGS sequence"/>
</dbReference>
<evidence type="ECO:0000256" key="2">
    <source>
        <dbReference type="ARBA" id="ARBA00022475"/>
    </source>
</evidence>
<keyword evidence="4 11" id="KW-0732">Signal</keyword>
<evidence type="ECO:0000256" key="4">
    <source>
        <dbReference type="ARBA" id="ARBA00022729"/>
    </source>
</evidence>
<dbReference type="FunFam" id="1.10.510.10:FF:000468">
    <property type="entry name" value="PTI1-like tyrosine-protein kinase 3"/>
    <property type="match status" value="1"/>
</dbReference>
<keyword evidence="8 10" id="KW-0472">Membrane</keyword>
<evidence type="ECO:0000256" key="10">
    <source>
        <dbReference type="SAM" id="Phobius"/>
    </source>
</evidence>
<dbReference type="Gene3D" id="1.10.510.10">
    <property type="entry name" value="Transferase(Phosphotransferase) domain 1"/>
    <property type="match status" value="1"/>
</dbReference>
<dbReference type="Gene3D" id="3.30.200.20">
    <property type="entry name" value="Phosphorylase Kinase, domain 1"/>
    <property type="match status" value="1"/>
</dbReference>
<dbReference type="PANTHER" id="PTHR45927:SF15">
    <property type="entry name" value="SERINE_THREONINE RECEPTOR-LIKE KINASE NFP"/>
    <property type="match status" value="1"/>
</dbReference>
<dbReference type="SMART" id="SM00257">
    <property type="entry name" value="LysM"/>
    <property type="match status" value="2"/>
</dbReference>
<protein>
    <recommendedName>
        <fullName evidence="12">Protein kinase domain-containing protein</fullName>
    </recommendedName>
</protein>
<gene>
    <name evidence="13" type="ORF">RJT34_24357</name>
</gene>
<dbReference type="CDD" id="cd00118">
    <property type="entry name" value="LysM"/>
    <property type="match status" value="1"/>
</dbReference>
<dbReference type="InterPro" id="IPR056561">
    <property type="entry name" value="NFP_LYK_LysM1"/>
</dbReference>
<feature type="signal peptide" evidence="11">
    <location>
        <begin position="1"/>
        <end position="28"/>
    </location>
</feature>
<dbReference type="InterPro" id="IPR008271">
    <property type="entry name" value="Ser/Thr_kinase_AS"/>
</dbReference>
<dbReference type="AlphaFoldDB" id="A0AAN9IHY3"/>
<comment type="subcellular location">
    <subcellularLocation>
        <location evidence="1">Cell membrane</location>
        <topology evidence="1">Single-pass membrane protein</topology>
    </subcellularLocation>
</comment>
<keyword evidence="7 10" id="KW-1133">Transmembrane helix</keyword>
<name>A0AAN9IHY3_CLITE</name>
<organism evidence="13 14">
    <name type="scientific">Clitoria ternatea</name>
    <name type="common">Butterfly pea</name>
    <dbReference type="NCBI Taxonomy" id="43366"/>
    <lineage>
        <taxon>Eukaryota</taxon>
        <taxon>Viridiplantae</taxon>
        <taxon>Streptophyta</taxon>
        <taxon>Embryophyta</taxon>
        <taxon>Tracheophyta</taxon>
        <taxon>Spermatophyta</taxon>
        <taxon>Magnoliopsida</taxon>
        <taxon>eudicotyledons</taxon>
        <taxon>Gunneridae</taxon>
        <taxon>Pentapetalae</taxon>
        <taxon>rosids</taxon>
        <taxon>fabids</taxon>
        <taxon>Fabales</taxon>
        <taxon>Fabaceae</taxon>
        <taxon>Papilionoideae</taxon>
        <taxon>50 kb inversion clade</taxon>
        <taxon>NPAAA clade</taxon>
        <taxon>indigoferoid/millettioid clade</taxon>
        <taxon>Phaseoleae</taxon>
        <taxon>Clitoria</taxon>
    </lineage>
</organism>
<keyword evidence="3 10" id="KW-0812">Transmembrane</keyword>
<dbReference type="SMART" id="SM00220">
    <property type="entry name" value="S_TKc"/>
    <property type="match status" value="1"/>
</dbReference>
<keyword evidence="14" id="KW-1185">Reference proteome</keyword>
<keyword evidence="5" id="KW-0547">Nucleotide-binding</keyword>
<dbReference type="PROSITE" id="PS50011">
    <property type="entry name" value="PROTEIN_KINASE_DOM"/>
    <property type="match status" value="1"/>
</dbReference>
<evidence type="ECO:0000256" key="5">
    <source>
        <dbReference type="ARBA" id="ARBA00022741"/>
    </source>
</evidence>